<dbReference type="Proteomes" id="UP000183090">
    <property type="component" value="Unassembled WGS sequence"/>
</dbReference>
<feature type="domain" description="Methyltransferase" evidence="2">
    <location>
        <begin position="44"/>
        <end position="134"/>
    </location>
</feature>
<dbReference type="PANTHER" id="PTHR43861">
    <property type="entry name" value="TRANS-ACONITATE 2-METHYLTRANSFERASE-RELATED"/>
    <property type="match status" value="1"/>
</dbReference>
<keyword evidence="5" id="KW-1185">Reference proteome</keyword>
<dbReference type="GO" id="GO:0032259">
    <property type="term" value="P:methylation"/>
    <property type="evidence" value="ECO:0007669"/>
    <property type="project" value="UniProtKB-KW"/>
</dbReference>
<name>A0A0F7HL33_9STAP</name>
<accession>A0A0F7HL33</accession>
<dbReference type="Gene3D" id="2.20.25.110">
    <property type="entry name" value="S-adenosyl-L-methionine-dependent methyltransferases"/>
    <property type="match status" value="1"/>
</dbReference>
<dbReference type="GO" id="GO:0008168">
    <property type="term" value="F:methyltransferase activity"/>
    <property type="evidence" value="ECO:0007669"/>
    <property type="project" value="UniProtKB-KW"/>
</dbReference>
<reference evidence="5" key="2">
    <citation type="submission" date="2015-04" db="EMBL/GenBank/DDBJ databases">
        <title>Complete genome sequence of Salinicoccus halodurans strain H3B36, isolated from the Qaidam basin of China.</title>
        <authorList>
            <person name="Ma Y."/>
            <person name="Jiang K."/>
            <person name="Xue Y."/>
        </authorList>
    </citation>
    <scope>NUCLEOTIDE SEQUENCE [LARGE SCALE GENOMIC DNA]</scope>
    <source>
        <strain evidence="5">H3B36</strain>
    </source>
</reference>
<evidence type="ECO:0000313" key="4">
    <source>
        <dbReference type="EMBL" id="SFK58240.1"/>
    </source>
</evidence>
<proteinExistence type="predicted"/>
<dbReference type="Proteomes" id="UP000034029">
    <property type="component" value="Chromosome"/>
</dbReference>
<keyword evidence="4" id="KW-0489">Methyltransferase</keyword>
<evidence type="ECO:0000313" key="3">
    <source>
        <dbReference type="EMBL" id="AKG73943.1"/>
    </source>
</evidence>
<organism evidence="4 6">
    <name type="scientific">Salinicoccus halodurans</name>
    <dbReference type="NCBI Taxonomy" id="407035"/>
    <lineage>
        <taxon>Bacteria</taxon>
        <taxon>Bacillati</taxon>
        <taxon>Bacillota</taxon>
        <taxon>Bacilli</taxon>
        <taxon>Bacillales</taxon>
        <taxon>Staphylococcaceae</taxon>
        <taxon>Salinicoccus</taxon>
    </lineage>
</organism>
<dbReference type="Gene3D" id="3.40.50.150">
    <property type="entry name" value="Vaccinia Virus protein VP39"/>
    <property type="match status" value="1"/>
</dbReference>
<dbReference type="InterPro" id="IPR041698">
    <property type="entry name" value="Methyltransf_25"/>
</dbReference>
<sequence>MVNTLKSDTVYRQFSMYYDELTYDMPYDLWLDIIHQYKDGRKSVLDIGCGTGTLTRLLDFESVSAFDQSELMVTEAKKKETGNIEYFTDDMRYFELDRKFDVICATVDVVNYCQDPDELMQVFGQVKKHLDEDGVFIFDIHSVFKMENELNDVTYSDETEHITYIWHAIAGEVPLSVVHEMTFFVNESEDSELYRRFSETHRQRTYKHKDMLKMIDDAGLKIELAFSDFNMENAVTDVCERIFYVVKKAL</sequence>
<keyword evidence="1" id="KW-0808">Transferase</keyword>
<dbReference type="EMBL" id="FOTB01000001">
    <property type="protein sequence ID" value="SFK58240.1"/>
    <property type="molecule type" value="Genomic_DNA"/>
</dbReference>
<dbReference type="InterPro" id="IPR029063">
    <property type="entry name" value="SAM-dependent_MTases_sf"/>
</dbReference>
<evidence type="ECO:0000259" key="2">
    <source>
        <dbReference type="Pfam" id="PF13649"/>
    </source>
</evidence>
<dbReference type="EMBL" id="CP011366">
    <property type="protein sequence ID" value="AKG73943.1"/>
    <property type="molecule type" value="Genomic_DNA"/>
</dbReference>
<gene>
    <name evidence="3" type="ORF">AAT16_06680</name>
    <name evidence="4" type="ORF">SAMN05216235_0579</name>
</gene>
<dbReference type="AlphaFoldDB" id="A0A0F7HL33"/>
<evidence type="ECO:0000256" key="1">
    <source>
        <dbReference type="ARBA" id="ARBA00022679"/>
    </source>
</evidence>
<protein>
    <submittedName>
        <fullName evidence="4">Methyltransferase domain-containing protein</fullName>
    </submittedName>
</protein>
<dbReference type="KEGG" id="shv:AAT16_06680"/>
<dbReference type="Pfam" id="PF13649">
    <property type="entry name" value="Methyltransf_25"/>
    <property type="match status" value="1"/>
</dbReference>
<reference evidence="3 5" key="1">
    <citation type="journal article" date="2015" name="Int. J. Syst. Evol. Microbiol.">
        <title>Complete genome sequence of Salinicoccus halodurans H3B36, isolated from the Qaidam Basin in China.</title>
        <authorList>
            <person name="Jiang K."/>
            <person name="Xue Y."/>
            <person name="Ma Y."/>
        </authorList>
    </citation>
    <scope>NUCLEOTIDE SEQUENCE [LARGE SCALE GENOMIC DNA]</scope>
    <source>
        <strain evidence="3 5">H3B36</strain>
    </source>
</reference>
<dbReference type="SUPFAM" id="SSF53335">
    <property type="entry name" value="S-adenosyl-L-methionine-dependent methyltransferases"/>
    <property type="match status" value="1"/>
</dbReference>
<reference evidence="4 6" key="3">
    <citation type="submission" date="2016-10" db="EMBL/GenBank/DDBJ databases">
        <authorList>
            <person name="Varghese N."/>
            <person name="Submissions S."/>
        </authorList>
    </citation>
    <scope>NUCLEOTIDE SEQUENCE [LARGE SCALE GENOMIC DNA]</scope>
    <source>
        <strain evidence="4 6">CGMCC 1.6501</strain>
    </source>
</reference>
<evidence type="ECO:0000313" key="5">
    <source>
        <dbReference type="Proteomes" id="UP000034029"/>
    </source>
</evidence>
<dbReference type="CDD" id="cd02440">
    <property type="entry name" value="AdoMet_MTases"/>
    <property type="match status" value="1"/>
</dbReference>
<evidence type="ECO:0000313" key="6">
    <source>
        <dbReference type="Proteomes" id="UP000183090"/>
    </source>
</evidence>